<feature type="region of interest" description="Disordered" evidence="8">
    <location>
        <begin position="1"/>
        <end position="301"/>
    </location>
</feature>
<comment type="function">
    <text evidence="1">May be involved in a process influencing telomere capping.</text>
</comment>
<gene>
    <name evidence="10" type="ORF">P280DRAFT_462718</name>
</gene>
<dbReference type="PANTHER" id="PTHR41391:SF1">
    <property type="entry name" value="RESTRICTION OF TELOMERE CAPPING PROTEIN 4"/>
    <property type="match status" value="1"/>
</dbReference>
<dbReference type="PANTHER" id="PTHR41391">
    <property type="entry name" value="RESTRICTION OF TELOMERE CAPPING PROTEIN 4"/>
    <property type="match status" value="1"/>
</dbReference>
<keyword evidence="7" id="KW-0539">Nucleus</keyword>
<name>A0A6A6RHL7_9PLEO</name>
<evidence type="ECO:0000256" key="3">
    <source>
        <dbReference type="ARBA" id="ARBA00004496"/>
    </source>
</evidence>
<evidence type="ECO:0000256" key="1">
    <source>
        <dbReference type="ARBA" id="ARBA00002738"/>
    </source>
</evidence>
<dbReference type="SMART" id="SM01312">
    <property type="entry name" value="RTC4"/>
    <property type="match status" value="1"/>
</dbReference>
<accession>A0A6A6RHL7</accession>
<feature type="region of interest" description="Disordered" evidence="8">
    <location>
        <begin position="532"/>
        <end position="551"/>
    </location>
</feature>
<dbReference type="EMBL" id="MU006812">
    <property type="protein sequence ID" value="KAF2634979.1"/>
    <property type="molecule type" value="Genomic_DNA"/>
</dbReference>
<feature type="compositionally biased region" description="Acidic residues" evidence="8">
    <location>
        <begin position="539"/>
        <end position="551"/>
    </location>
</feature>
<dbReference type="AlphaFoldDB" id="A0A6A6RHL7"/>
<comment type="similarity">
    <text evidence="4">Belongs to the RTC4 family.</text>
</comment>
<feature type="compositionally biased region" description="Low complexity" evidence="8">
    <location>
        <begin position="67"/>
        <end position="80"/>
    </location>
</feature>
<feature type="compositionally biased region" description="Basic and acidic residues" evidence="8">
    <location>
        <begin position="240"/>
        <end position="249"/>
    </location>
</feature>
<dbReference type="InterPro" id="IPR039024">
    <property type="entry name" value="RTC4"/>
</dbReference>
<dbReference type="GO" id="GO:0005634">
    <property type="term" value="C:nucleus"/>
    <property type="evidence" value="ECO:0007669"/>
    <property type="project" value="UniProtKB-SubCell"/>
</dbReference>
<evidence type="ECO:0000313" key="11">
    <source>
        <dbReference type="Proteomes" id="UP000799753"/>
    </source>
</evidence>
<evidence type="ECO:0000256" key="5">
    <source>
        <dbReference type="ARBA" id="ARBA00015162"/>
    </source>
</evidence>
<proteinExistence type="inferred from homology"/>
<evidence type="ECO:0000256" key="7">
    <source>
        <dbReference type="ARBA" id="ARBA00023242"/>
    </source>
</evidence>
<dbReference type="GO" id="GO:0005737">
    <property type="term" value="C:cytoplasm"/>
    <property type="evidence" value="ECO:0007669"/>
    <property type="project" value="UniProtKB-SubCell"/>
</dbReference>
<keyword evidence="11" id="KW-1185">Reference proteome</keyword>
<evidence type="ECO:0000313" key="10">
    <source>
        <dbReference type="EMBL" id="KAF2634979.1"/>
    </source>
</evidence>
<sequence length="584" mass="65563">MPPLARNGSRLLSQVGGKAHASSADHEEDIRARYPPADKMTTEQIHGDPISSSDDEQKDVNAEQRSSRPLPSLRASQSPPNSSTKRRQTGNAAKGTGVSGAKRKRGHPKQKIQVPRGGTYEKGQKSKRGRQEEEKENTAAMTSNSSEQEPVNRPFIFGMEHSGPAAPNRQKQTYRPSRIAPKGVSNDTKAMKNIHAKSNKGPSKQYGKTKTKLPPQEDDHNSDTSSKSPESELEVLLSDANKKREDKSPQRPSPAKAPRSDLALLGTYKQPESSPPIVEDDSSDLSSVPASSQALPRDRDRDQDTLANLEEHIANLPSEDDTEFLCPLCQEPVDQDHFDKFWNLRHKPRTVRNQSIFCKEHNQRTAETRYKKEGYPRIDWETLPDRIRNLRPQIVKILRNETESKYRNQHASKLLSGKAAVLPTRGKGQKRAKVEEQIEGFEDMPASTGYYGPRGRRLMMETMTTNLSDVIREVSADDPVIGRSGFAVYLQTVLVPEVTVLLVREDFNVSVQMAEELIEQSKGLGSLLHEEVDDRVEPGSDEEEEREMVDLDDDEKYEAVVKKLTKEKRRKTKGKEKKGEVIEL</sequence>
<keyword evidence="6" id="KW-0963">Cytoplasm</keyword>
<feature type="domain" description="Restriction of telomere capping protein 4 C-terminal" evidence="9">
    <location>
        <begin position="397"/>
        <end position="531"/>
    </location>
</feature>
<dbReference type="Pfam" id="PF14474">
    <property type="entry name" value="RTC4"/>
    <property type="match status" value="1"/>
</dbReference>
<evidence type="ECO:0000256" key="6">
    <source>
        <dbReference type="ARBA" id="ARBA00022490"/>
    </source>
</evidence>
<organism evidence="10 11">
    <name type="scientific">Massarina eburnea CBS 473.64</name>
    <dbReference type="NCBI Taxonomy" id="1395130"/>
    <lineage>
        <taxon>Eukaryota</taxon>
        <taxon>Fungi</taxon>
        <taxon>Dikarya</taxon>
        <taxon>Ascomycota</taxon>
        <taxon>Pezizomycotina</taxon>
        <taxon>Dothideomycetes</taxon>
        <taxon>Pleosporomycetidae</taxon>
        <taxon>Pleosporales</taxon>
        <taxon>Massarineae</taxon>
        <taxon>Massarinaceae</taxon>
        <taxon>Massarina</taxon>
    </lineage>
</organism>
<protein>
    <recommendedName>
        <fullName evidence="5">Restriction of telomere capping protein 4</fullName>
    </recommendedName>
</protein>
<feature type="compositionally biased region" description="Basic residues" evidence="8">
    <location>
        <begin position="101"/>
        <end position="110"/>
    </location>
</feature>
<reference evidence="10" key="1">
    <citation type="journal article" date="2020" name="Stud. Mycol.">
        <title>101 Dothideomycetes genomes: a test case for predicting lifestyles and emergence of pathogens.</title>
        <authorList>
            <person name="Haridas S."/>
            <person name="Albert R."/>
            <person name="Binder M."/>
            <person name="Bloem J."/>
            <person name="Labutti K."/>
            <person name="Salamov A."/>
            <person name="Andreopoulos B."/>
            <person name="Baker S."/>
            <person name="Barry K."/>
            <person name="Bills G."/>
            <person name="Bluhm B."/>
            <person name="Cannon C."/>
            <person name="Castanera R."/>
            <person name="Culley D."/>
            <person name="Daum C."/>
            <person name="Ezra D."/>
            <person name="Gonzalez J."/>
            <person name="Henrissat B."/>
            <person name="Kuo A."/>
            <person name="Liang C."/>
            <person name="Lipzen A."/>
            <person name="Lutzoni F."/>
            <person name="Magnuson J."/>
            <person name="Mondo S."/>
            <person name="Nolan M."/>
            <person name="Ohm R."/>
            <person name="Pangilinan J."/>
            <person name="Park H.-J."/>
            <person name="Ramirez L."/>
            <person name="Alfaro M."/>
            <person name="Sun H."/>
            <person name="Tritt A."/>
            <person name="Yoshinaga Y."/>
            <person name="Zwiers L.-H."/>
            <person name="Turgeon B."/>
            <person name="Goodwin S."/>
            <person name="Spatafora J."/>
            <person name="Crous P."/>
            <person name="Grigoriev I."/>
        </authorList>
    </citation>
    <scope>NUCLEOTIDE SEQUENCE</scope>
    <source>
        <strain evidence="10">CBS 473.64</strain>
    </source>
</reference>
<feature type="compositionally biased region" description="Basic and acidic residues" evidence="8">
    <location>
        <begin position="23"/>
        <end position="32"/>
    </location>
</feature>
<evidence type="ECO:0000256" key="8">
    <source>
        <dbReference type="SAM" id="MobiDB-lite"/>
    </source>
</evidence>
<evidence type="ECO:0000256" key="4">
    <source>
        <dbReference type="ARBA" id="ARBA00009461"/>
    </source>
</evidence>
<evidence type="ECO:0000256" key="2">
    <source>
        <dbReference type="ARBA" id="ARBA00004123"/>
    </source>
</evidence>
<comment type="subcellular location">
    <subcellularLocation>
        <location evidence="3">Cytoplasm</location>
    </subcellularLocation>
    <subcellularLocation>
        <location evidence="2">Nucleus</location>
    </subcellularLocation>
</comment>
<dbReference type="OrthoDB" id="128308at2759"/>
<dbReference type="Proteomes" id="UP000799753">
    <property type="component" value="Unassembled WGS sequence"/>
</dbReference>
<dbReference type="InterPro" id="IPR028094">
    <property type="entry name" value="RTC4_C"/>
</dbReference>
<feature type="compositionally biased region" description="Polar residues" evidence="8">
    <location>
        <begin position="139"/>
        <end position="149"/>
    </location>
</feature>
<evidence type="ECO:0000259" key="9">
    <source>
        <dbReference type="SMART" id="SM01312"/>
    </source>
</evidence>